<dbReference type="AlphaFoldDB" id="A0AAN8Y9I6"/>
<protein>
    <recommendedName>
        <fullName evidence="1">UBC core domain-containing protein</fullName>
    </recommendedName>
</protein>
<dbReference type="InterPro" id="IPR050113">
    <property type="entry name" value="Ub_conjugating_enzyme"/>
</dbReference>
<accession>A0AAN8Y9I6</accession>
<comment type="caution">
    <text evidence="2">The sequence shown here is derived from an EMBL/GenBank/DDBJ whole genome shotgun (WGS) entry which is preliminary data.</text>
</comment>
<dbReference type="PANTHER" id="PTHR24067">
    <property type="entry name" value="UBIQUITIN-CONJUGATING ENZYME E2"/>
    <property type="match status" value="1"/>
</dbReference>
<name>A0AAN8Y9I6_SOLBU</name>
<organism evidence="2 3">
    <name type="scientific">Solanum bulbocastanum</name>
    <name type="common">Wild potato</name>
    <dbReference type="NCBI Taxonomy" id="147425"/>
    <lineage>
        <taxon>Eukaryota</taxon>
        <taxon>Viridiplantae</taxon>
        <taxon>Streptophyta</taxon>
        <taxon>Embryophyta</taxon>
        <taxon>Tracheophyta</taxon>
        <taxon>Spermatophyta</taxon>
        <taxon>Magnoliopsida</taxon>
        <taxon>eudicotyledons</taxon>
        <taxon>Gunneridae</taxon>
        <taxon>Pentapetalae</taxon>
        <taxon>asterids</taxon>
        <taxon>lamiids</taxon>
        <taxon>Solanales</taxon>
        <taxon>Solanaceae</taxon>
        <taxon>Solanoideae</taxon>
        <taxon>Solaneae</taxon>
        <taxon>Solanum</taxon>
    </lineage>
</organism>
<evidence type="ECO:0000313" key="2">
    <source>
        <dbReference type="EMBL" id="KAK6784332.1"/>
    </source>
</evidence>
<evidence type="ECO:0000313" key="3">
    <source>
        <dbReference type="Proteomes" id="UP001371456"/>
    </source>
</evidence>
<dbReference type="Gene3D" id="3.10.110.10">
    <property type="entry name" value="Ubiquitin Conjugating Enzyme"/>
    <property type="match status" value="1"/>
</dbReference>
<dbReference type="InterPro" id="IPR016135">
    <property type="entry name" value="UBQ-conjugating_enzyme/RWD"/>
</dbReference>
<gene>
    <name evidence="2" type="ORF">RDI58_017787</name>
</gene>
<dbReference type="EMBL" id="JBANQN010000007">
    <property type="protein sequence ID" value="KAK6784332.1"/>
    <property type="molecule type" value="Genomic_DNA"/>
</dbReference>
<dbReference type="Proteomes" id="UP001371456">
    <property type="component" value="Unassembled WGS sequence"/>
</dbReference>
<sequence length="112" mass="12675">MDGGIARSRLSVERRSWRMDHPHTDLEGGFYPITMHFRESYPYKPPKCKFPQGLFHPNVYPSGKDFSTNKGHVSIGIRAVRDSKGFVARPETGSDGAVNLMVWHCFIPGNLQ</sequence>
<dbReference type="InterPro" id="IPR000608">
    <property type="entry name" value="UBC"/>
</dbReference>
<keyword evidence="3" id="KW-1185">Reference proteome</keyword>
<evidence type="ECO:0000259" key="1">
    <source>
        <dbReference type="PROSITE" id="PS50127"/>
    </source>
</evidence>
<reference evidence="2 3" key="1">
    <citation type="submission" date="2024-02" db="EMBL/GenBank/DDBJ databases">
        <title>de novo genome assembly of Solanum bulbocastanum strain 11H21.</title>
        <authorList>
            <person name="Hosaka A.J."/>
        </authorList>
    </citation>
    <scope>NUCLEOTIDE SEQUENCE [LARGE SCALE GENOMIC DNA]</scope>
    <source>
        <tissue evidence="2">Young leaves</tissue>
    </source>
</reference>
<feature type="domain" description="UBC core" evidence="1">
    <location>
        <begin position="1"/>
        <end position="112"/>
    </location>
</feature>
<dbReference type="SUPFAM" id="SSF54495">
    <property type="entry name" value="UBC-like"/>
    <property type="match status" value="1"/>
</dbReference>
<proteinExistence type="predicted"/>
<dbReference type="Pfam" id="PF00179">
    <property type="entry name" value="UQ_con"/>
    <property type="match status" value="1"/>
</dbReference>
<dbReference type="PROSITE" id="PS50127">
    <property type="entry name" value="UBC_2"/>
    <property type="match status" value="1"/>
</dbReference>